<evidence type="ECO:0000259" key="4">
    <source>
        <dbReference type="Pfam" id="PF23559"/>
    </source>
</evidence>
<dbReference type="InterPro" id="IPR036388">
    <property type="entry name" value="WH-like_DNA-bd_sf"/>
</dbReference>
<name>A0A9R1NJ90_TRITD</name>
<dbReference type="Gene3D" id="1.10.10.10">
    <property type="entry name" value="Winged helix-like DNA-binding domain superfamily/Winged helix DNA-binding domain"/>
    <property type="match status" value="1"/>
</dbReference>
<evidence type="ECO:0000313" key="6">
    <source>
        <dbReference type="EMBL" id="VAH25928.1"/>
    </source>
</evidence>
<evidence type="ECO:0000256" key="1">
    <source>
        <dbReference type="ARBA" id="ARBA00022737"/>
    </source>
</evidence>
<dbReference type="OMA" id="GSHIDNH"/>
<protein>
    <recommendedName>
        <fullName evidence="8">NB-ARC domain-containing protein</fullName>
    </recommendedName>
</protein>
<evidence type="ECO:0008006" key="8">
    <source>
        <dbReference type="Google" id="ProtNLM"/>
    </source>
</evidence>
<dbReference type="Proteomes" id="UP000324705">
    <property type="component" value="Chromosome 2A"/>
</dbReference>
<dbReference type="PRINTS" id="PR00364">
    <property type="entry name" value="DISEASERSIST"/>
</dbReference>
<dbReference type="FunFam" id="1.10.10.10:FF:000322">
    <property type="entry name" value="Probable disease resistance protein At1g63360"/>
    <property type="match status" value="1"/>
</dbReference>
<dbReference type="InterPro" id="IPR027417">
    <property type="entry name" value="P-loop_NTPase"/>
</dbReference>
<dbReference type="Pfam" id="PF23598">
    <property type="entry name" value="LRR_14"/>
    <property type="match status" value="1"/>
</dbReference>
<dbReference type="PANTHER" id="PTHR23155:SF1005">
    <property type="entry name" value="OS07G0197300 PROTEIN"/>
    <property type="match status" value="1"/>
</dbReference>
<dbReference type="Gene3D" id="1.10.8.430">
    <property type="entry name" value="Helical domain of apoptotic protease-activating factors"/>
    <property type="match status" value="1"/>
</dbReference>
<sequence length="587" mass="67473">MVKVLKKCGGLPLAIVSIGSLLAGYRSPESKYMWETVLKSLGSHIDNHPTLEGMRRIITLSYDHLPHHLKSCMMYLSIFPEDFLIAKDRLLRRWIAEGLVAEKRGLTLMEIAEGYFNELVSRSMIDRAADRVTDTDGREQMCRVHDMMLEVMVSKSLEANFVSLLGEAYQGMPYDRVRRLSIHGGVEASSKMAEDHGRKNKIKGMNVKHVRSLSMFALDGHKLLNQLDEFTLLRVLDLEKCTGLGKRQMDDICRMYLLRFLNLKGTDVSVVPSKIDQLEHLQTLDVRATRLEDLPKTVTNLEKLESLLYSNKDRYWDFHWEAPKGLRKMKALRKVNNLTVRSNIDVIEEIGELEQLQELDISVIPEIDEAHQDKLDESLSRLYSLRCLNLQIVTNTEWKKNFLQNLKSTPPRLLRYVRLCGTLQGKTGVLGVPTLTDWVSKLTNLVEFAIAWAHLRGDTLFDVLSKLPNLKTLTLEISFHSEKKIVARTSHKFPALTELRMDGVRSVPEVYEFEKGCMQNLETIFLSFGCYKQRIVGIEHLTNLKEVQLTGTKENQTMVDTLKELEEENARRERNGSNLLRVKVRYE</sequence>
<feature type="coiled-coil region" evidence="3">
    <location>
        <begin position="555"/>
        <end position="582"/>
    </location>
</feature>
<keyword evidence="3" id="KW-0175">Coiled coil</keyword>
<feature type="domain" description="Disease resistance protein winged helix" evidence="4">
    <location>
        <begin position="78"/>
        <end position="150"/>
    </location>
</feature>
<dbReference type="SUPFAM" id="SSF52058">
    <property type="entry name" value="L domain-like"/>
    <property type="match status" value="1"/>
</dbReference>
<dbReference type="InterPro" id="IPR058922">
    <property type="entry name" value="WHD_DRP"/>
</dbReference>
<dbReference type="Gramene" id="TRITD2Av1G020100.1">
    <property type="protein sequence ID" value="TRITD2Av1G020100.1"/>
    <property type="gene ID" value="TRITD2Av1G020100"/>
</dbReference>
<dbReference type="GO" id="GO:0042742">
    <property type="term" value="P:defense response to bacterium"/>
    <property type="evidence" value="ECO:0007669"/>
    <property type="project" value="UniProtKB-ARBA"/>
</dbReference>
<dbReference type="InterPro" id="IPR044974">
    <property type="entry name" value="Disease_R_plants"/>
</dbReference>
<reference evidence="6 7" key="1">
    <citation type="submission" date="2017-09" db="EMBL/GenBank/DDBJ databases">
        <authorList>
            <consortium name="International Durum Wheat Genome Sequencing Consortium (IDWGSC)"/>
            <person name="Milanesi L."/>
        </authorList>
    </citation>
    <scope>NUCLEOTIDE SEQUENCE [LARGE SCALE GENOMIC DNA]</scope>
    <source>
        <strain evidence="7">cv. Svevo</strain>
    </source>
</reference>
<dbReference type="AlphaFoldDB" id="A0A9R1NJ90"/>
<keyword evidence="7" id="KW-1185">Reference proteome</keyword>
<dbReference type="SUPFAM" id="SSF52540">
    <property type="entry name" value="P-loop containing nucleoside triphosphate hydrolases"/>
    <property type="match status" value="1"/>
</dbReference>
<keyword evidence="2" id="KW-0611">Plant defense</keyword>
<dbReference type="GO" id="GO:0009626">
    <property type="term" value="P:plant-type hypersensitive response"/>
    <property type="evidence" value="ECO:0007669"/>
    <property type="project" value="UniProtKB-ARBA"/>
</dbReference>
<evidence type="ECO:0000256" key="2">
    <source>
        <dbReference type="ARBA" id="ARBA00022821"/>
    </source>
</evidence>
<organism evidence="6 7">
    <name type="scientific">Triticum turgidum subsp. durum</name>
    <name type="common">Durum wheat</name>
    <name type="synonym">Triticum durum</name>
    <dbReference type="NCBI Taxonomy" id="4567"/>
    <lineage>
        <taxon>Eukaryota</taxon>
        <taxon>Viridiplantae</taxon>
        <taxon>Streptophyta</taxon>
        <taxon>Embryophyta</taxon>
        <taxon>Tracheophyta</taxon>
        <taxon>Spermatophyta</taxon>
        <taxon>Magnoliopsida</taxon>
        <taxon>Liliopsida</taxon>
        <taxon>Poales</taxon>
        <taxon>Poaceae</taxon>
        <taxon>BOP clade</taxon>
        <taxon>Pooideae</taxon>
        <taxon>Triticodae</taxon>
        <taxon>Triticeae</taxon>
        <taxon>Triticinae</taxon>
        <taxon>Triticum</taxon>
    </lineage>
</organism>
<dbReference type="EMBL" id="LT934113">
    <property type="protein sequence ID" value="VAH25928.1"/>
    <property type="molecule type" value="Genomic_DNA"/>
</dbReference>
<dbReference type="InterPro" id="IPR055414">
    <property type="entry name" value="LRR_R13L4/SHOC2-like"/>
</dbReference>
<dbReference type="GO" id="GO:0002758">
    <property type="term" value="P:innate immune response-activating signaling pathway"/>
    <property type="evidence" value="ECO:0007669"/>
    <property type="project" value="UniProtKB-ARBA"/>
</dbReference>
<evidence type="ECO:0000259" key="5">
    <source>
        <dbReference type="Pfam" id="PF23598"/>
    </source>
</evidence>
<dbReference type="Gene3D" id="3.80.10.10">
    <property type="entry name" value="Ribonuclease Inhibitor"/>
    <property type="match status" value="1"/>
</dbReference>
<gene>
    <name evidence="6" type="ORF">TRITD_2Av1G020100</name>
</gene>
<proteinExistence type="predicted"/>
<dbReference type="PANTHER" id="PTHR23155">
    <property type="entry name" value="DISEASE RESISTANCE PROTEIN RP"/>
    <property type="match status" value="1"/>
</dbReference>
<evidence type="ECO:0000256" key="3">
    <source>
        <dbReference type="SAM" id="Coils"/>
    </source>
</evidence>
<dbReference type="InterPro" id="IPR032675">
    <property type="entry name" value="LRR_dom_sf"/>
</dbReference>
<evidence type="ECO:0000313" key="7">
    <source>
        <dbReference type="Proteomes" id="UP000324705"/>
    </source>
</evidence>
<dbReference type="InterPro" id="IPR042197">
    <property type="entry name" value="Apaf_helical"/>
</dbReference>
<keyword evidence="1" id="KW-0677">Repeat</keyword>
<dbReference type="Pfam" id="PF23559">
    <property type="entry name" value="WHD_DRP"/>
    <property type="match status" value="1"/>
</dbReference>
<accession>A0A9R1NJ90</accession>
<feature type="domain" description="Disease resistance R13L4/SHOC-2-like LRR" evidence="5">
    <location>
        <begin position="209"/>
        <end position="566"/>
    </location>
</feature>